<proteinExistence type="predicted"/>
<organism evidence="1 2">
    <name type="scientific">Glossina pallidipes</name>
    <name type="common">Tsetse fly</name>
    <dbReference type="NCBI Taxonomy" id="7398"/>
    <lineage>
        <taxon>Eukaryota</taxon>
        <taxon>Metazoa</taxon>
        <taxon>Ecdysozoa</taxon>
        <taxon>Arthropoda</taxon>
        <taxon>Hexapoda</taxon>
        <taxon>Insecta</taxon>
        <taxon>Pterygota</taxon>
        <taxon>Neoptera</taxon>
        <taxon>Endopterygota</taxon>
        <taxon>Diptera</taxon>
        <taxon>Brachycera</taxon>
        <taxon>Muscomorpha</taxon>
        <taxon>Hippoboscoidea</taxon>
        <taxon>Glossinidae</taxon>
        <taxon>Glossina</taxon>
    </lineage>
</organism>
<dbReference type="Proteomes" id="UP000092445">
    <property type="component" value="Unassembled WGS sequence"/>
</dbReference>
<sequence>MPRCLSVTKNSRPAYFCASKINGQGLMAQKQAFSSQRNTYMCCGVFGAKHFGNHNMLMNTSTLAGWLCFAIRDFIKFFHAVLADTLPYFLSFYYSPVQCKNILADCESDKVIKSIETCSAVARWNLGTVKD</sequence>
<reference evidence="1" key="2">
    <citation type="submission" date="2020-05" db="UniProtKB">
        <authorList>
            <consortium name="EnsemblMetazoa"/>
        </authorList>
    </citation>
    <scope>IDENTIFICATION</scope>
    <source>
        <strain evidence="1">IAEA</strain>
    </source>
</reference>
<evidence type="ECO:0000313" key="1">
    <source>
        <dbReference type="EnsemblMetazoa" id="GPAI008805-PA"/>
    </source>
</evidence>
<dbReference type="EnsemblMetazoa" id="GPAI008805-RA">
    <property type="protein sequence ID" value="GPAI008805-PA"/>
    <property type="gene ID" value="GPAI008805"/>
</dbReference>
<reference evidence="2" key="1">
    <citation type="submission" date="2014-03" db="EMBL/GenBank/DDBJ databases">
        <authorList>
            <person name="Aksoy S."/>
            <person name="Warren W."/>
            <person name="Wilson R.K."/>
        </authorList>
    </citation>
    <scope>NUCLEOTIDE SEQUENCE [LARGE SCALE GENOMIC DNA]</scope>
    <source>
        <strain evidence="2">IAEA</strain>
    </source>
</reference>
<evidence type="ECO:0000313" key="2">
    <source>
        <dbReference type="Proteomes" id="UP000092445"/>
    </source>
</evidence>
<protein>
    <submittedName>
        <fullName evidence="1">Uncharacterized protein</fullName>
    </submittedName>
</protein>
<dbReference type="VEuPathDB" id="VectorBase:GPAI008805"/>
<name>A0A1A9ZAM3_GLOPL</name>
<accession>A0A1A9ZAM3</accession>
<keyword evidence="2" id="KW-1185">Reference proteome</keyword>
<dbReference type="AlphaFoldDB" id="A0A1A9ZAM3"/>